<proteinExistence type="predicted"/>
<keyword evidence="3" id="KW-1185">Reference proteome</keyword>
<reference evidence="2 3" key="1">
    <citation type="submission" date="2019-07" db="EMBL/GenBank/DDBJ databases">
        <title>Luteimonas sp. YD-1 nov., isolated from acidic soil.</title>
        <authorList>
            <person name="Zhou J."/>
        </authorList>
    </citation>
    <scope>NUCLEOTIDE SEQUENCE [LARGE SCALE GENOMIC DNA]</scope>
    <source>
        <strain evidence="2 3">YD-1</strain>
    </source>
</reference>
<evidence type="ECO:0000313" key="3">
    <source>
        <dbReference type="Proteomes" id="UP000315949"/>
    </source>
</evidence>
<name>A0A5C5U8P7_9GAMM</name>
<sequence length="821" mass="88569">MTLRAVPTGFPPGRAGSLHAPGRVLEALRHEAVTELGGVLSGFWSGIEEQVRLAALAGHDYVAVQEDRVAVMALSHRALELATRFREAIEAEFERWEQAVEAPEQRERSLTLMSESELEVHLAGQQITELLDHQFLHPLAQLDERLRQLSAALGVERRRPNPLRPEVAVNAFVSLFGPEDLTAGLRTMVFQQFDKRLPKVLGELYEKANAILDKASFSGVAPEARRQPVRGRPAAAQPHDQQEGWVPDGGVVPHLGEGGGGGAGHARRGGHAEAGGHGGTGPGADGAAADEGRHASPASPAGGAGGTSTPGLPRDEAVAEALAAGRPLRYRDLVRDQLRAWRERNRAGAQEAADRSRGMVAPEADAQGAHVLGTAELLNLASLLQGDDPEPFEKVLAGEDGRPLAEVIRHALLSGVRQIGFDPANTRFSSDEEDAIDLIGILFQSLFDANDLVGHARQLYGKLVVPYLKVALTDDSLFNRRSHPARRLLDAVTEACDGNEGKTPQDQETLNQAGHAVDRVVGEYGEDQAIFELAAAELRDHLDQQRRRAELTEKRAAEAIHGRERLQQARRSAADLVASRLSGRPLTAAVAHFLDRHWRHYLTQTWLRDGPDSPRHLSAINLGDAMVQVDADAAEVRGAVVAGQLLALQVPLGECYASCGMEAGSARDAMARIISALALPDTPRTVHQPQQEEPADEEDGVLRVAGGSAQLVFDPAIAARMRRLRVGQGLRLVDEDGHESAGRIAWISPLTGRFLIVNRRGIRKLVVSPEELAVMVAQGRAQVRSVDSPFDEAMKQLWQRINATSQDLSPAQDQALGTGTA</sequence>
<feature type="compositionally biased region" description="Gly residues" evidence="1">
    <location>
        <begin position="272"/>
        <end position="284"/>
    </location>
</feature>
<comment type="caution">
    <text evidence="2">The sequence shown here is derived from an EMBL/GenBank/DDBJ whole genome shotgun (WGS) entry which is preliminary data.</text>
</comment>
<dbReference type="EMBL" id="VOHE01000001">
    <property type="protein sequence ID" value="TWT21945.1"/>
    <property type="molecule type" value="Genomic_DNA"/>
</dbReference>
<feature type="compositionally biased region" description="Low complexity" evidence="1">
    <location>
        <begin position="285"/>
        <end position="301"/>
    </location>
</feature>
<dbReference type="InterPro" id="IPR012434">
    <property type="entry name" value="DUF1631"/>
</dbReference>
<feature type="region of interest" description="Disordered" evidence="1">
    <location>
        <begin position="221"/>
        <end position="313"/>
    </location>
</feature>
<evidence type="ECO:0000313" key="2">
    <source>
        <dbReference type="EMBL" id="TWT21945.1"/>
    </source>
</evidence>
<evidence type="ECO:0000256" key="1">
    <source>
        <dbReference type="SAM" id="MobiDB-lite"/>
    </source>
</evidence>
<organism evidence="2 3">
    <name type="scientific">Luteimonas wenzhouensis</name>
    <dbReference type="NCBI Taxonomy" id="2599615"/>
    <lineage>
        <taxon>Bacteria</taxon>
        <taxon>Pseudomonadati</taxon>
        <taxon>Pseudomonadota</taxon>
        <taxon>Gammaproteobacteria</taxon>
        <taxon>Lysobacterales</taxon>
        <taxon>Lysobacteraceae</taxon>
        <taxon>Luteimonas</taxon>
    </lineage>
</organism>
<dbReference type="Proteomes" id="UP000315949">
    <property type="component" value="Unassembled WGS sequence"/>
</dbReference>
<dbReference type="RefSeq" id="WP_146310294.1">
    <property type="nucleotide sequence ID" value="NZ_VOHE01000001.1"/>
</dbReference>
<dbReference type="Pfam" id="PF07793">
    <property type="entry name" value="DUF1631"/>
    <property type="match status" value="1"/>
</dbReference>
<dbReference type="OrthoDB" id="6188167at2"/>
<gene>
    <name evidence="2" type="ORF">FQY79_02130</name>
</gene>
<dbReference type="AlphaFoldDB" id="A0A5C5U8P7"/>
<protein>
    <submittedName>
        <fullName evidence="2">DUF1631 domain-containing protein</fullName>
    </submittedName>
</protein>
<accession>A0A5C5U8P7</accession>